<feature type="compositionally biased region" description="Pro residues" evidence="1">
    <location>
        <begin position="71"/>
        <end position="87"/>
    </location>
</feature>
<proteinExistence type="predicted"/>
<feature type="compositionally biased region" description="Polar residues" evidence="1">
    <location>
        <begin position="26"/>
        <end position="38"/>
    </location>
</feature>
<comment type="caution">
    <text evidence="2">The sequence shown here is derived from an EMBL/GenBank/DDBJ whole genome shotgun (WGS) entry which is preliminary data.</text>
</comment>
<evidence type="ECO:0000256" key="1">
    <source>
        <dbReference type="SAM" id="MobiDB-lite"/>
    </source>
</evidence>
<feature type="region of interest" description="Disordered" evidence="1">
    <location>
        <begin position="61"/>
        <end position="90"/>
    </location>
</feature>
<accession>A0A5B0S185</accession>
<evidence type="ECO:0000313" key="3">
    <source>
        <dbReference type="Proteomes" id="UP000325313"/>
    </source>
</evidence>
<protein>
    <submittedName>
        <fullName evidence="2">Uncharacterized protein</fullName>
    </submittedName>
</protein>
<dbReference type="AlphaFoldDB" id="A0A5B0S185"/>
<name>A0A5B0S185_PUCGR</name>
<sequence>MLSSSSQIIPPHCQRIRLQQTEAHPFTFTPTHQPSTDPKQLPGPFGSLFFQHTRSATHQSPFWLPADTSSPPAPPPHPVLPSPPPPSSETNIKIRRSSFFSAADNRTRLHLDRVIERVIFLFFSAADSQNTSRPPHRPAVSLPQPTPRPIDQNCVRHCFFFFWAGQQTVNRPTITRIQAQQSSRSDFDPPTIDPPLASPSLHLDLSIKHSSSRRLGIFLGCQ</sequence>
<evidence type="ECO:0000313" key="2">
    <source>
        <dbReference type="EMBL" id="KAA1131810.1"/>
    </source>
</evidence>
<gene>
    <name evidence="2" type="ORF">PGTUg99_027229</name>
</gene>
<reference evidence="2 3" key="1">
    <citation type="submission" date="2019-05" db="EMBL/GenBank/DDBJ databases">
        <title>Emergence of the Ug99 lineage of the wheat stem rust pathogen through somatic hybridization.</title>
        <authorList>
            <person name="Li F."/>
            <person name="Upadhyaya N.M."/>
            <person name="Sperschneider J."/>
            <person name="Matny O."/>
            <person name="Nguyen-Phuc H."/>
            <person name="Mago R."/>
            <person name="Raley C."/>
            <person name="Miller M.E."/>
            <person name="Silverstein K.A.T."/>
            <person name="Henningsen E."/>
            <person name="Hirsch C.D."/>
            <person name="Visser B."/>
            <person name="Pretorius Z.A."/>
            <person name="Steffenson B.J."/>
            <person name="Schwessinger B."/>
            <person name="Dodds P.N."/>
            <person name="Figueroa M."/>
        </authorList>
    </citation>
    <scope>NUCLEOTIDE SEQUENCE [LARGE SCALE GENOMIC DNA]</scope>
    <source>
        <strain evidence="2 3">Ug99</strain>
    </source>
</reference>
<dbReference type="Proteomes" id="UP000325313">
    <property type="component" value="Unassembled WGS sequence"/>
</dbReference>
<dbReference type="EMBL" id="VDEP01000102">
    <property type="protein sequence ID" value="KAA1131810.1"/>
    <property type="molecule type" value="Genomic_DNA"/>
</dbReference>
<feature type="region of interest" description="Disordered" evidence="1">
    <location>
        <begin position="26"/>
        <end position="45"/>
    </location>
</feature>
<organism evidence="2 3">
    <name type="scientific">Puccinia graminis f. sp. tritici</name>
    <dbReference type="NCBI Taxonomy" id="56615"/>
    <lineage>
        <taxon>Eukaryota</taxon>
        <taxon>Fungi</taxon>
        <taxon>Dikarya</taxon>
        <taxon>Basidiomycota</taxon>
        <taxon>Pucciniomycotina</taxon>
        <taxon>Pucciniomycetes</taxon>
        <taxon>Pucciniales</taxon>
        <taxon>Pucciniaceae</taxon>
        <taxon>Puccinia</taxon>
    </lineage>
</organism>